<gene>
    <name evidence="1" type="ORF">EYC84_002630</name>
</gene>
<proteinExistence type="predicted"/>
<evidence type="ECO:0000313" key="1">
    <source>
        <dbReference type="EMBL" id="KAA8570328.1"/>
    </source>
</evidence>
<dbReference type="Proteomes" id="UP000322873">
    <property type="component" value="Unassembled WGS sequence"/>
</dbReference>
<evidence type="ECO:0000313" key="2">
    <source>
        <dbReference type="Proteomes" id="UP000322873"/>
    </source>
</evidence>
<reference evidence="1 2" key="1">
    <citation type="submission" date="2019-06" db="EMBL/GenBank/DDBJ databases">
        <title>Genome Sequence of the Brown Rot Fungal Pathogen Monilinia fructicola.</title>
        <authorList>
            <person name="De Miccolis Angelini R.M."/>
            <person name="Landi L."/>
            <person name="Abate D."/>
            <person name="Pollastro S."/>
            <person name="Romanazzi G."/>
            <person name="Faretra F."/>
        </authorList>
    </citation>
    <scope>NUCLEOTIDE SEQUENCE [LARGE SCALE GENOMIC DNA]</scope>
    <source>
        <strain evidence="1 2">Mfrc123</strain>
    </source>
</reference>
<dbReference type="EMBL" id="VICG01000007">
    <property type="protein sequence ID" value="KAA8570328.1"/>
    <property type="molecule type" value="Genomic_DNA"/>
</dbReference>
<keyword evidence="2" id="KW-1185">Reference proteome</keyword>
<dbReference type="AlphaFoldDB" id="A0A5M9JLG3"/>
<accession>A0A5M9JLG3</accession>
<organism evidence="1 2">
    <name type="scientific">Monilinia fructicola</name>
    <name type="common">Brown rot fungus</name>
    <name type="synonym">Ciboria fructicola</name>
    <dbReference type="NCBI Taxonomy" id="38448"/>
    <lineage>
        <taxon>Eukaryota</taxon>
        <taxon>Fungi</taxon>
        <taxon>Dikarya</taxon>
        <taxon>Ascomycota</taxon>
        <taxon>Pezizomycotina</taxon>
        <taxon>Leotiomycetes</taxon>
        <taxon>Helotiales</taxon>
        <taxon>Sclerotiniaceae</taxon>
        <taxon>Monilinia</taxon>
    </lineage>
</organism>
<protein>
    <submittedName>
        <fullName evidence="1">Uncharacterized protein</fullName>
    </submittedName>
</protein>
<sequence>MILFCSLSRRYSKSQNINPNPQVIALQTGGLHENTWLRLTKSSRSTPGTSFLSKLSLLSSMRFLLKQLILQFIRESNGMLDTRLRCTGHIAFSTSSKMRSLTIGTGPQCSIWNTIGITTFGSRRPGEPIFAAPPRPTLNAPSP</sequence>
<name>A0A5M9JLG3_MONFR</name>
<comment type="caution">
    <text evidence="1">The sequence shown here is derived from an EMBL/GenBank/DDBJ whole genome shotgun (WGS) entry which is preliminary data.</text>
</comment>